<evidence type="ECO:0000313" key="2">
    <source>
        <dbReference type="Proteomes" id="UP000001357"/>
    </source>
</evidence>
<dbReference type="SUPFAM" id="SSF54593">
    <property type="entry name" value="Glyoxalase/Bleomycin resistance protein/Dihydroxybiphenyl dioxygenase"/>
    <property type="match status" value="1"/>
</dbReference>
<evidence type="ECO:0000313" key="1">
    <source>
        <dbReference type="EMBL" id="EDQ84207.1"/>
    </source>
</evidence>
<gene>
    <name evidence="1" type="ORF">MONBRDRAFT_13041</name>
</gene>
<evidence type="ECO:0008006" key="3">
    <source>
        <dbReference type="Google" id="ProtNLM"/>
    </source>
</evidence>
<dbReference type="GeneID" id="5896253"/>
<reference evidence="1 2" key="1">
    <citation type="journal article" date="2008" name="Nature">
        <title>The genome of the choanoflagellate Monosiga brevicollis and the origin of metazoans.</title>
        <authorList>
            <consortium name="JGI Sequencing"/>
            <person name="King N."/>
            <person name="Westbrook M.J."/>
            <person name="Young S.L."/>
            <person name="Kuo A."/>
            <person name="Abedin M."/>
            <person name="Chapman J."/>
            <person name="Fairclough S."/>
            <person name="Hellsten U."/>
            <person name="Isogai Y."/>
            <person name="Letunic I."/>
            <person name="Marr M."/>
            <person name="Pincus D."/>
            <person name="Putnam N."/>
            <person name="Rokas A."/>
            <person name="Wright K.J."/>
            <person name="Zuzow R."/>
            <person name="Dirks W."/>
            <person name="Good M."/>
            <person name="Goodstein D."/>
            <person name="Lemons D."/>
            <person name="Li W."/>
            <person name="Lyons J.B."/>
            <person name="Morris A."/>
            <person name="Nichols S."/>
            <person name="Richter D.J."/>
            <person name="Salamov A."/>
            <person name="Bork P."/>
            <person name="Lim W.A."/>
            <person name="Manning G."/>
            <person name="Miller W.T."/>
            <person name="McGinnis W."/>
            <person name="Shapiro H."/>
            <person name="Tjian R."/>
            <person name="Grigoriev I.V."/>
            <person name="Rokhsar D."/>
        </authorList>
    </citation>
    <scope>NUCLEOTIDE SEQUENCE [LARGE SCALE GENOMIC DNA]</scope>
    <source>
        <strain evidence="2">MX1 / ATCC 50154</strain>
    </source>
</reference>
<protein>
    <recommendedName>
        <fullName evidence="3">VOC domain-containing protein</fullName>
    </recommendedName>
</protein>
<dbReference type="RefSeq" id="XP_001750995.1">
    <property type="nucleotide sequence ID" value="XM_001750943.1"/>
</dbReference>
<dbReference type="InParanoid" id="A9VE44"/>
<dbReference type="eggNOG" id="ENOG502RZ76">
    <property type="taxonomic scope" value="Eukaryota"/>
</dbReference>
<sequence length="204" mass="22233">MLVIIRMLIIVDHDIHIPSPTEVYRPLFPPPGSQHLSLLSTLCGPFSSLTDFAYRVGRPDGRTDIMAGGAAAVKTVLASALVLVRSLPTSRRFFETGLNLPVLASSENQVLLDAGATQLVLREVPMGQEAVLSNGYSPFLNFEVADLDTTMYSLLELGAHLDGRILYETDHKLATLRSPDGVMIGLLEVDKAAIEIRRQHQAQS</sequence>
<keyword evidence="2" id="KW-1185">Reference proteome</keyword>
<dbReference type="AlphaFoldDB" id="A9VE44"/>
<proteinExistence type="predicted"/>
<dbReference type="EMBL" id="CH991594">
    <property type="protein sequence ID" value="EDQ84207.1"/>
    <property type="molecule type" value="Genomic_DNA"/>
</dbReference>
<dbReference type="Gene3D" id="3.10.180.10">
    <property type="entry name" value="2,3-Dihydroxybiphenyl 1,2-Dioxygenase, domain 1"/>
    <property type="match status" value="1"/>
</dbReference>
<dbReference type="PANTHER" id="PTHR33993:SF14">
    <property type="entry name" value="GB|AAF24581.1"/>
    <property type="match status" value="1"/>
</dbReference>
<organism evidence="1 2">
    <name type="scientific">Monosiga brevicollis</name>
    <name type="common">Choanoflagellate</name>
    <dbReference type="NCBI Taxonomy" id="81824"/>
    <lineage>
        <taxon>Eukaryota</taxon>
        <taxon>Choanoflagellata</taxon>
        <taxon>Craspedida</taxon>
        <taxon>Salpingoecidae</taxon>
        <taxon>Monosiga</taxon>
    </lineage>
</organism>
<dbReference type="InterPro" id="IPR029068">
    <property type="entry name" value="Glyas_Bleomycin-R_OHBP_Dase"/>
</dbReference>
<dbReference type="Proteomes" id="UP000001357">
    <property type="component" value="Unassembled WGS sequence"/>
</dbReference>
<name>A9VE44_MONBE</name>
<dbReference type="KEGG" id="mbr:MONBRDRAFT_13041"/>
<dbReference type="InterPro" id="IPR052164">
    <property type="entry name" value="Anthracycline_SecMetBiosynth"/>
</dbReference>
<dbReference type="PANTHER" id="PTHR33993">
    <property type="entry name" value="GLYOXALASE-RELATED"/>
    <property type="match status" value="1"/>
</dbReference>
<accession>A9VE44</accession>